<dbReference type="EMBL" id="JBHSQW010000044">
    <property type="protein sequence ID" value="MFC5996556.1"/>
    <property type="molecule type" value="Genomic_DNA"/>
</dbReference>
<comment type="caution">
    <text evidence="5">The sequence shown here is derived from an EMBL/GenBank/DDBJ whole genome shotgun (WGS) entry which is preliminary data.</text>
</comment>
<sequence>MSRRGLDPDVAALARRLALRLDPLADKLTRRIRAEIDFYREGAVIGPEELWRNVRHNLGYTLTQLTSAEPADLTPARETGRLRAEAGVPLPEILRAYRITFAFLWTELLAEARGGGPRVMQAMLDTATEVWSLADDYSSAMVDTYRATMADRMVAADRHRSALVEALTTGAITDHGTAWEVAKQLDLPFEGLFVVVVAENTALGTEPLPGAERTLRRHGAASAWRLQPDYAVGVVSHGHRCTLARILDALDDLATARVGVSPEYRSLDTTARAMRFAQVSMETLAEGSRGVRQVDDSPLGELVASSLDTTRRVVQRVLGEILLLAPEERSRLLSTAQAWLDAEGSATAAARILYCHPNTVRLRMRRLEEHLGSNLNNPFTVAELATAMQALRTFPALADGVAPPP</sequence>
<dbReference type="PANTHER" id="PTHR33744">
    <property type="entry name" value="CARBOHYDRATE DIACID REGULATOR"/>
    <property type="match status" value="1"/>
</dbReference>
<dbReference type="Gene3D" id="1.10.10.2840">
    <property type="entry name" value="PucR C-terminal helix-turn-helix domain"/>
    <property type="match status" value="1"/>
</dbReference>
<evidence type="ECO:0000313" key="6">
    <source>
        <dbReference type="Proteomes" id="UP001596302"/>
    </source>
</evidence>
<feature type="domain" description="RsbT co-antagonist protein RsbRD N-terminal" evidence="3">
    <location>
        <begin position="23"/>
        <end position="160"/>
    </location>
</feature>
<gene>
    <name evidence="5" type="ORF">ACFQE5_20320</name>
</gene>
<dbReference type="InterPro" id="IPR025736">
    <property type="entry name" value="PucR_C-HTH_dom"/>
</dbReference>
<dbReference type="RefSeq" id="WP_379587299.1">
    <property type="nucleotide sequence ID" value="NZ_JBHSQW010000044.1"/>
</dbReference>
<dbReference type="InterPro" id="IPR041522">
    <property type="entry name" value="CdaR_GGDEF"/>
</dbReference>
<dbReference type="Pfam" id="PF17853">
    <property type="entry name" value="GGDEF_2"/>
    <property type="match status" value="1"/>
</dbReference>
<evidence type="ECO:0000256" key="1">
    <source>
        <dbReference type="ARBA" id="ARBA00006754"/>
    </source>
</evidence>
<dbReference type="InterPro" id="IPR025751">
    <property type="entry name" value="RsbRD_N_dom"/>
</dbReference>
<protein>
    <submittedName>
        <fullName evidence="5">PucR family transcriptional regulator</fullName>
    </submittedName>
</protein>
<dbReference type="PANTHER" id="PTHR33744:SF1">
    <property type="entry name" value="DNA-BINDING TRANSCRIPTIONAL ACTIVATOR ADER"/>
    <property type="match status" value="1"/>
</dbReference>
<feature type="domain" description="PucR C-terminal helix-turn-helix" evidence="2">
    <location>
        <begin position="332"/>
        <end position="390"/>
    </location>
</feature>
<dbReference type="InterPro" id="IPR051448">
    <property type="entry name" value="CdaR-like_regulators"/>
</dbReference>
<feature type="domain" description="CdaR GGDEF-like" evidence="4">
    <location>
        <begin position="174"/>
        <end position="279"/>
    </location>
</feature>
<name>A0ABW1J703_9PSEU</name>
<organism evidence="5 6">
    <name type="scientific">Pseudonocardia hispaniensis</name>
    <dbReference type="NCBI Taxonomy" id="904933"/>
    <lineage>
        <taxon>Bacteria</taxon>
        <taxon>Bacillati</taxon>
        <taxon>Actinomycetota</taxon>
        <taxon>Actinomycetes</taxon>
        <taxon>Pseudonocardiales</taxon>
        <taxon>Pseudonocardiaceae</taxon>
        <taxon>Pseudonocardia</taxon>
    </lineage>
</organism>
<accession>A0ABW1J703</accession>
<evidence type="ECO:0000259" key="2">
    <source>
        <dbReference type="Pfam" id="PF13556"/>
    </source>
</evidence>
<keyword evidence="6" id="KW-1185">Reference proteome</keyword>
<evidence type="ECO:0000259" key="3">
    <source>
        <dbReference type="Pfam" id="PF14361"/>
    </source>
</evidence>
<dbReference type="InterPro" id="IPR042070">
    <property type="entry name" value="PucR_C-HTH_sf"/>
</dbReference>
<dbReference type="Proteomes" id="UP001596302">
    <property type="component" value="Unassembled WGS sequence"/>
</dbReference>
<dbReference type="Pfam" id="PF14361">
    <property type="entry name" value="RsbRD_N"/>
    <property type="match status" value="1"/>
</dbReference>
<comment type="similarity">
    <text evidence="1">Belongs to the CdaR family.</text>
</comment>
<reference evidence="6" key="1">
    <citation type="journal article" date="2019" name="Int. J. Syst. Evol. Microbiol.">
        <title>The Global Catalogue of Microorganisms (GCM) 10K type strain sequencing project: providing services to taxonomists for standard genome sequencing and annotation.</title>
        <authorList>
            <consortium name="The Broad Institute Genomics Platform"/>
            <consortium name="The Broad Institute Genome Sequencing Center for Infectious Disease"/>
            <person name="Wu L."/>
            <person name="Ma J."/>
        </authorList>
    </citation>
    <scope>NUCLEOTIDE SEQUENCE [LARGE SCALE GENOMIC DNA]</scope>
    <source>
        <strain evidence="6">CCM 8391</strain>
    </source>
</reference>
<evidence type="ECO:0000259" key="4">
    <source>
        <dbReference type="Pfam" id="PF17853"/>
    </source>
</evidence>
<dbReference type="Pfam" id="PF13556">
    <property type="entry name" value="HTH_30"/>
    <property type="match status" value="1"/>
</dbReference>
<evidence type="ECO:0000313" key="5">
    <source>
        <dbReference type="EMBL" id="MFC5996556.1"/>
    </source>
</evidence>
<proteinExistence type="inferred from homology"/>